<dbReference type="Pfam" id="PF07583">
    <property type="entry name" value="PSCyt2"/>
    <property type="match status" value="1"/>
</dbReference>
<feature type="compositionally biased region" description="Pro residues" evidence="1">
    <location>
        <begin position="55"/>
        <end position="69"/>
    </location>
</feature>
<organism evidence="4 5">
    <name type="scientific">Thermogemmata fonticola</name>
    <dbReference type="NCBI Taxonomy" id="2755323"/>
    <lineage>
        <taxon>Bacteria</taxon>
        <taxon>Pseudomonadati</taxon>
        <taxon>Planctomycetota</taxon>
        <taxon>Planctomycetia</taxon>
        <taxon>Gemmatales</taxon>
        <taxon>Gemmataceae</taxon>
        <taxon>Thermogemmata</taxon>
    </lineage>
</organism>
<proteinExistence type="predicted"/>
<dbReference type="InterPro" id="IPR011444">
    <property type="entry name" value="DUF1549"/>
</dbReference>
<sequence length="572" mass="63413">MRYRSVMLGLVTAALVVWVGNPEPVGAQAQAQKKLKKGLKKKDSLAETVLHVKDPTPPAAPARPLPTVVPVPTQKDPAALARLIDAEIDRKLAQAKIPPSPRCDDAEFLRRAYLDLTGVIPTAEKARSFLESTDPDKREKLIDELLADPNYGRRMADIWTAKLFPNDSANRFVQKEPFHAWLAEQFHKNTPWDKLVTALVTATGTADQNPAVIYFLANRSIDRLTDTTTQHFLGVQLQCAQCHNHPFSSWKQVEYWGFAAFYSKVRADNPKNPKKAPDAPAPGVQELAVRSKQKDFFPEATKIVAPTFLGGPEAKVNPAEPYRPILARWMTSPSNPFFARAMVNRLWAHLFARGLVMPVDDMLEENPPTHPELLDALARHMATTGGFDQKYLLKAICLSQAYQRTSRPLPENKEDDRLYSHMRIKVMTPEQLYDSLAQVVGRAAANVPAAKNKKAAAGRLNNPNARAQFVAFFLAGADHPSITSYEVGIPQALRLMNAPLTNNPALVRGLVGSNPTPAAAIERLYLATLSRKPTPTELNDLTTYVQMTGDSYAAYSDILWALLNSSEFTMVR</sequence>
<evidence type="ECO:0000259" key="2">
    <source>
        <dbReference type="Pfam" id="PF07583"/>
    </source>
</evidence>
<dbReference type="PANTHER" id="PTHR35889">
    <property type="entry name" value="CYCLOINULO-OLIGOSACCHARIDE FRUCTANOTRANSFERASE-RELATED"/>
    <property type="match status" value="1"/>
</dbReference>
<feature type="domain" description="DUF1553" evidence="3">
    <location>
        <begin position="323"/>
        <end position="544"/>
    </location>
</feature>
<dbReference type="PANTHER" id="PTHR35889:SF3">
    <property type="entry name" value="F-BOX DOMAIN-CONTAINING PROTEIN"/>
    <property type="match status" value="1"/>
</dbReference>
<feature type="region of interest" description="Disordered" evidence="1">
    <location>
        <begin position="53"/>
        <end position="72"/>
    </location>
</feature>
<keyword evidence="5" id="KW-1185">Reference proteome</keyword>
<evidence type="ECO:0000259" key="3">
    <source>
        <dbReference type="Pfam" id="PF07587"/>
    </source>
</evidence>
<dbReference type="Pfam" id="PF07587">
    <property type="entry name" value="PSD1"/>
    <property type="match status" value="1"/>
</dbReference>
<accession>A0A7V8VD93</accession>
<evidence type="ECO:0000313" key="5">
    <source>
        <dbReference type="Proteomes" id="UP000542342"/>
    </source>
</evidence>
<dbReference type="EMBL" id="JACEFB010000003">
    <property type="protein sequence ID" value="MBA2225914.1"/>
    <property type="molecule type" value="Genomic_DNA"/>
</dbReference>
<reference evidence="4 5" key="1">
    <citation type="submission" date="2020-07" db="EMBL/GenBank/DDBJ databases">
        <title>Thermogemmata thermophila gen. nov., sp. nov., a novel moderate thermophilic planctomycete from a Kamchatka hot spring.</title>
        <authorList>
            <person name="Elcheninov A.G."/>
            <person name="Podosokorskaya O.A."/>
            <person name="Kovaleva O.L."/>
            <person name="Novikov A."/>
            <person name="Bonch-Osmolovskaya E.A."/>
            <person name="Toshchakov S.V."/>
            <person name="Kublanov I.V."/>
        </authorList>
    </citation>
    <scope>NUCLEOTIDE SEQUENCE [LARGE SCALE GENOMIC DNA]</scope>
    <source>
        <strain evidence="4 5">2918</strain>
    </source>
</reference>
<evidence type="ECO:0000256" key="1">
    <source>
        <dbReference type="SAM" id="MobiDB-lite"/>
    </source>
</evidence>
<evidence type="ECO:0000313" key="4">
    <source>
        <dbReference type="EMBL" id="MBA2225914.1"/>
    </source>
</evidence>
<dbReference type="InterPro" id="IPR022655">
    <property type="entry name" value="DUF1553"/>
</dbReference>
<gene>
    <name evidence="4" type="ORF">H0921_07040</name>
</gene>
<dbReference type="AlphaFoldDB" id="A0A7V8VD93"/>
<comment type="caution">
    <text evidence="4">The sequence shown here is derived from an EMBL/GenBank/DDBJ whole genome shotgun (WGS) entry which is preliminary data.</text>
</comment>
<protein>
    <submittedName>
        <fullName evidence="4">DUF1549 domain-containing protein</fullName>
    </submittedName>
</protein>
<name>A0A7V8VD93_9BACT</name>
<dbReference type="Proteomes" id="UP000542342">
    <property type="component" value="Unassembled WGS sequence"/>
</dbReference>
<feature type="domain" description="DUF1549" evidence="2">
    <location>
        <begin position="84"/>
        <end position="266"/>
    </location>
</feature>
<dbReference type="RefSeq" id="WP_194537342.1">
    <property type="nucleotide sequence ID" value="NZ_JACEFB010000003.1"/>
</dbReference>